<feature type="compositionally biased region" description="Basic and acidic residues" evidence="1">
    <location>
        <begin position="96"/>
        <end position="115"/>
    </location>
</feature>
<proteinExistence type="predicted"/>
<accession>A0AAV1IXN5</accession>
<evidence type="ECO:0000256" key="1">
    <source>
        <dbReference type="SAM" id="MobiDB-lite"/>
    </source>
</evidence>
<comment type="caution">
    <text evidence="2">The sequence shown here is derived from an EMBL/GenBank/DDBJ whole genome shotgun (WGS) entry which is preliminary data.</text>
</comment>
<gene>
    <name evidence="2" type="ORF">LNINA_LOCUS906</name>
</gene>
<sequence length="132" mass="15089">MKKASNEFEAERQFISVEYFRTGSIRDDIELIDNSSPISLPPHSHLTLRRCGCAVRTHGRECARRGGINSAPRRKSQHWPPVSRGGGRVASTIEDYSERPQQRPPYREANLREEEITQKIFPLSRGDCAQVR</sequence>
<organism evidence="2 3">
    <name type="scientific">Leptosia nina</name>
    <dbReference type="NCBI Taxonomy" id="320188"/>
    <lineage>
        <taxon>Eukaryota</taxon>
        <taxon>Metazoa</taxon>
        <taxon>Ecdysozoa</taxon>
        <taxon>Arthropoda</taxon>
        <taxon>Hexapoda</taxon>
        <taxon>Insecta</taxon>
        <taxon>Pterygota</taxon>
        <taxon>Neoptera</taxon>
        <taxon>Endopterygota</taxon>
        <taxon>Lepidoptera</taxon>
        <taxon>Glossata</taxon>
        <taxon>Ditrysia</taxon>
        <taxon>Papilionoidea</taxon>
        <taxon>Pieridae</taxon>
        <taxon>Pierinae</taxon>
        <taxon>Leptosia</taxon>
    </lineage>
</organism>
<dbReference type="AlphaFoldDB" id="A0AAV1IXN5"/>
<evidence type="ECO:0000313" key="3">
    <source>
        <dbReference type="Proteomes" id="UP001497472"/>
    </source>
</evidence>
<dbReference type="EMBL" id="CAVLEF010000002">
    <property type="protein sequence ID" value="CAK1540886.1"/>
    <property type="molecule type" value="Genomic_DNA"/>
</dbReference>
<feature type="region of interest" description="Disordered" evidence="1">
    <location>
        <begin position="64"/>
        <end position="115"/>
    </location>
</feature>
<reference evidence="2 3" key="1">
    <citation type="submission" date="2023-11" db="EMBL/GenBank/DDBJ databases">
        <authorList>
            <person name="Okamura Y."/>
        </authorList>
    </citation>
    <scope>NUCLEOTIDE SEQUENCE [LARGE SCALE GENOMIC DNA]</scope>
</reference>
<protein>
    <submittedName>
        <fullName evidence="2">Uncharacterized protein</fullName>
    </submittedName>
</protein>
<dbReference type="Proteomes" id="UP001497472">
    <property type="component" value="Unassembled WGS sequence"/>
</dbReference>
<name>A0AAV1IXN5_9NEOP</name>
<keyword evidence="3" id="KW-1185">Reference proteome</keyword>
<evidence type="ECO:0000313" key="2">
    <source>
        <dbReference type="EMBL" id="CAK1540886.1"/>
    </source>
</evidence>